<reference evidence="7" key="1">
    <citation type="submission" date="2018-05" db="EMBL/GenBank/DDBJ databases">
        <title>Draft genome sequence of Stemphylium lycopersici strain CIDEFI 213.</title>
        <authorList>
            <person name="Medina R."/>
            <person name="Franco M.E.E."/>
            <person name="Lucentini C.G."/>
            <person name="Saparrat M.C.N."/>
            <person name="Balatti P.A."/>
        </authorList>
    </citation>
    <scope>NUCLEOTIDE SEQUENCE [LARGE SCALE GENOMIC DNA]</scope>
    <source>
        <strain evidence="7">CIDEFI 213</strain>
    </source>
</reference>
<dbReference type="Proteomes" id="UP000249619">
    <property type="component" value="Unassembled WGS sequence"/>
</dbReference>
<dbReference type="STRING" id="183478.A0A364N9Y7"/>
<dbReference type="AlphaFoldDB" id="A0A364N9Y7"/>
<dbReference type="Gene3D" id="3.40.50.1820">
    <property type="entry name" value="alpha/beta hydrolase"/>
    <property type="match status" value="1"/>
</dbReference>
<dbReference type="InterPro" id="IPR029058">
    <property type="entry name" value="AB_hydrolase_fold"/>
</dbReference>
<accession>A0A364N9Y7</accession>
<dbReference type="GO" id="GO:0016787">
    <property type="term" value="F:hydrolase activity"/>
    <property type="evidence" value="ECO:0007669"/>
    <property type="project" value="UniProtKB-KW"/>
</dbReference>
<proteinExistence type="inferred from homology"/>
<keyword evidence="3" id="KW-0843">Virulence</keyword>
<dbReference type="OrthoDB" id="3783332at2759"/>
<comment type="caution">
    <text evidence="6">The sequence shown here is derived from an EMBL/GenBank/DDBJ whole genome shotgun (WGS) entry which is preliminary data.</text>
</comment>
<keyword evidence="4" id="KW-0576">Peroxisome</keyword>
<dbReference type="Pfam" id="PF00561">
    <property type="entry name" value="Abhydrolase_1"/>
    <property type="match status" value="1"/>
</dbReference>
<dbReference type="SUPFAM" id="SSF53474">
    <property type="entry name" value="alpha/beta-Hydrolases"/>
    <property type="match status" value="1"/>
</dbReference>
<dbReference type="CDD" id="cd09917">
    <property type="entry name" value="F-box_SF"/>
    <property type="match status" value="1"/>
</dbReference>
<evidence type="ECO:0000313" key="6">
    <source>
        <dbReference type="EMBL" id="RAR14148.1"/>
    </source>
</evidence>
<evidence type="ECO:0000256" key="3">
    <source>
        <dbReference type="ARBA" id="ARBA00023026"/>
    </source>
</evidence>
<evidence type="ECO:0000259" key="5">
    <source>
        <dbReference type="Pfam" id="PF00561"/>
    </source>
</evidence>
<dbReference type="GO" id="GO:0005777">
    <property type="term" value="C:peroxisome"/>
    <property type="evidence" value="ECO:0007669"/>
    <property type="project" value="UniProtKB-SubCell"/>
</dbReference>
<keyword evidence="6" id="KW-0378">Hydrolase</keyword>
<evidence type="ECO:0000256" key="4">
    <source>
        <dbReference type="ARBA" id="ARBA00023140"/>
    </source>
</evidence>
<dbReference type="EMBL" id="QGDH01000025">
    <property type="protein sequence ID" value="RAR14148.1"/>
    <property type="molecule type" value="Genomic_DNA"/>
</dbReference>
<sequence length="548" mass="61359">MNPADQILPCPIGDLPDELLIAIVSHLEIKRGPTVETEAEANRQKENTSTACDIHALTLTCRKLNAIATSALYQCIVSSPKPRRMVKLLLQTLFRRPELCRHIRYIESPGCLTSHNRTRRREMASGYGLTESDSAIYGNYLSNAKWAVDPMDPMIVDLSFEKLHEACKHREAYSFLHAAALCLIAAAPNLAQVVISREPFYKSLLACKRYHPGNGLRTLWIIILGGHPMALRQYNASPSCMDDPIAKLLQYEQNDNHERIKASVEMDAVSLDGEDIGEQAIRRLLDPFVDMDEDIPSFGSLREFTALKHLNVSGLVLFGDCMGLDYPRLSAILPESLETLSIKMEWDDDISDALYNLYEDFPTTFNQLRMVECAWRPAPRTVAELLVAEFKSIGVELILEIDDLLALLPDIQGHIINTLSDAGYCVIAPDYRGAGQSSKPLTSYQKTQMAEELHILIQIHFGIKEEIHVVSHDIGGMIVFAYISRYPEDVASVIWGECQLPSTSFYEDIKGGVDVFHFVFHQAPNIPEFLVGKERGGDKSRIGSISRV</sequence>
<name>A0A364N9Y7_STELY</name>
<organism evidence="6 7">
    <name type="scientific">Stemphylium lycopersici</name>
    <name type="common">Tomato gray leaf spot disease fungus</name>
    <name type="synonym">Thyrospora lycopersici</name>
    <dbReference type="NCBI Taxonomy" id="183478"/>
    <lineage>
        <taxon>Eukaryota</taxon>
        <taxon>Fungi</taxon>
        <taxon>Dikarya</taxon>
        <taxon>Ascomycota</taxon>
        <taxon>Pezizomycotina</taxon>
        <taxon>Dothideomycetes</taxon>
        <taxon>Pleosporomycetidae</taxon>
        <taxon>Pleosporales</taxon>
        <taxon>Pleosporineae</taxon>
        <taxon>Pleosporaceae</taxon>
        <taxon>Stemphylium</taxon>
    </lineage>
</organism>
<comment type="subcellular location">
    <subcellularLocation>
        <location evidence="1">Peroxisome</location>
    </subcellularLocation>
</comment>
<keyword evidence="7" id="KW-1185">Reference proteome</keyword>
<gene>
    <name evidence="6" type="ORF">DDE83_002415</name>
</gene>
<evidence type="ECO:0000256" key="1">
    <source>
        <dbReference type="ARBA" id="ARBA00004275"/>
    </source>
</evidence>
<dbReference type="InterPro" id="IPR000073">
    <property type="entry name" value="AB_hydrolase_1"/>
</dbReference>
<feature type="domain" description="AB hydrolase-1" evidence="5">
    <location>
        <begin position="415"/>
        <end position="494"/>
    </location>
</feature>
<dbReference type="PANTHER" id="PTHR43329">
    <property type="entry name" value="EPOXIDE HYDROLASE"/>
    <property type="match status" value="1"/>
</dbReference>
<evidence type="ECO:0000313" key="7">
    <source>
        <dbReference type="Proteomes" id="UP000249619"/>
    </source>
</evidence>
<protein>
    <submittedName>
        <fullName evidence="6">Soluble epoxide hydrolase</fullName>
    </submittedName>
</protein>
<evidence type="ECO:0000256" key="2">
    <source>
        <dbReference type="ARBA" id="ARBA00005668"/>
    </source>
</evidence>
<comment type="similarity">
    <text evidence="2">Belongs to the AB hydrolase superfamily. AKT2 hydrolase family.</text>
</comment>